<evidence type="ECO:0000313" key="1">
    <source>
        <dbReference type="EMBL" id="KNE88314.1"/>
    </source>
</evidence>
<dbReference type="AlphaFoldDB" id="A0A0L0UNG9"/>
<proteinExistence type="predicted"/>
<dbReference type="EMBL" id="AJIL01002426">
    <property type="protein sequence ID" value="KNE88314.1"/>
    <property type="molecule type" value="Genomic_DNA"/>
</dbReference>
<name>A0A0L0UNG9_9BASI</name>
<organism evidence="1 2">
    <name type="scientific">Puccinia striiformis f. sp. tritici PST-78</name>
    <dbReference type="NCBI Taxonomy" id="1165861"/>
    <lineage>
        <taxon>Eukaryota</taxon>
        <taxon>Fungi</taxon>
        <taxon>Dikarya</taxon>
        <taxon>Basidiomycota</taxon>
        <taxon>Pucciniomycotina</taxon>
        <taxon>Pucciniomycetes</taxon>
        <taxon>Pucciniales</taxon>
        <taxon>Pucciniaceae</taxon>
        <taxon>Puccinia</taxon>
    </lineage>
</organism>
<sequence>MASGVLGTLPGFKKTKNEHEEVHVFEILLYIPKQLLHKTVSLDDIFREAPASRGVHRASALRLCNQPYSFKSRHLFSPSSVEISDFFSSELVKYRLLGTGTPLRSP</sequence>
<dbReference type="Proteomes" id="UP000054564">
    <property type="component" value="Unassembled WGS sequence"/>
</dbReference>
<reference evidence="2" key="1">
    <citation type="submission" date="2014-03" db="EMBL/GenBank/DDBJ databases">
        <title>The Genome Sequence of Puccinia striiformis f. sp. tritici PST-78.</title>
        <authorList>
            <consortium name="The Broad Institute Genome Sequencing Platform"/>
            <person name="Cuomo C."/>
            <person name="Hulbert S."/>
            <person name="Chen X."/>
            <person name="Walker B."/>
            <person name="Young S.K."/>
            <person name="Zeng Q."/>
            <person name="Gargeya S."/>
            <person name="Fitzgerald M."/>
            <person name="Haas B."/>
            <person name="Abouelleil A."/>
            <person name="Alvarado L."/>
            <person name="Arachchi H.M."/>
            <person name="Berlin A.M."/>
            <person name="Chapman S.B."/>
            <person name="Goldberg J."/>
            <person name="Griggs A."/>
            <person name="Gujja S."/>
            <person name="Hansen M."/>
            <person name="Howarth C."/>
            <person name="Imamovic A."/>
            <person name="Larimer J."/>
            <person name="McCowan C."/>
            <person name="Montmayeur A."/>
            <person name="Murphy C."/>
            <person name="Neiman D."/>
            <person name="Pearson M."/>
            <person name="Priest M."/>
            <person name="Roberts A."/>
            <person name="Saif S."/>
            <person name="Shea T."/>
            <person name="Sisk P."/>
            <person name="Sykes S."/>
            <person name="Wortman J."/>
            <person name="Nusbaum C."/>
            <person name="Birren B."/>
        </authorList>
    </citation>
    <scope>NUCLEOTIDE SEQUENCE [LARGE SCALE GENOMIC DNA]</scope>
    <source>
        <strain evidence="2">race PST-78</strain>
    </source>
</reference>
<comment type="caution">
    <text evidence="1">The sequence shown here is derived from an EMBL/GenBank/DDBJ whole genome shotgun (WGS) entry which is preliminary data.</text>
</comment>
<protein>
    <submittedName>
        <fullName evidence="1">Uncharacterized protein</fullName>
    </submittedName>
</protein>
<accession>A0A0L0UNG9</accession>
<keyword evidence="2" id="KW-1185">Reference proteome</keyword>
<gene>
    <name evidence="1" type="ORF">PSTG_18286</name>
</gene>
<evidence type="ECO:0000313" key="2">
    <source>
        <dbReference type="Proteomes" id="UP000054564"/>
    </source>
</evidence>